<evidence type="ECO:0000259" key="11">
    <source>
        <dbReference type="PROSITE" id="PS01180"/>
    </source>
</evidence>
<keyword evidence="3" id="KW-0812">Transmembrane</keyword>
<keyword evidence="6" id="KW-0472">Membrane</keyword>
<dbReference type="Gene3D" id="2.60.120.290">
    <property type="entry name" value="Spermadhesin, CUB domain"/>
    <property type="match status" value="2"/>
</dbReference>
<dbReference type="InterPro" id="IPR008979">
    <property type="entry name" value="Galactose-bd-like_sf"/>
</dbReference>
<dbReference type="PROSITE" id="PS01180">
    <property type="entry name" value="CUB"/>
    <property type="match status" value="2"/>
</dbReference>
<evidence type="ECO:0000256" key="3">
    <source>
        <dbReference type="ARBA" id="ARBA00022692"/>
    </source>
</evidence>
<dbReference type="InterPro" id="IPR000859">
    <property type="entry name" value="CUB_dom"/>
</dbReference>
<evidence type="ECO:0000313" key="13">
    <source>
        <dbReference type="EMBL" id="MEQ2170593.1"/>
    </source>
</evidence>
<keyword evidence="4" id="KW-0325">Glycoprotein</keyword>
<keyword evidence="14" id="KW-1185">Reference proteome</keyword>
<dbReference type="InterPro" id="IPR050633">
    <property type="entry name" value="Neuropilin_MCO_CoagFactor"/>
</dbReference>
<evidence type="ECO:0000256" key="5">
    <source>
        <dbReference type="ARBA" id="ARBA00022989"/>
    </source>
</evidence>
<evidence type="ECO:0000256" key="4">
    <source>
        <dbReference type="ARBA" id="ARBA00022974"/>
    </source>
</evidence>
<feature type="non-terminal residue" evidence="13">
    <location>
        <position position="1"/>
    </location>
</feature>
<evidence type="ECO:0000256" key="8">
    <source>
        <dbReference type="ARBA" id="ARBA00023207"/>
    </source>
</evidence>
<evidence type="ECO:0000256" key="2">
    <source>
        <dbReference type="ARBA" id="ARBA00022657"/>
    </source>
</evidence>
<keyword evidence="8" id="KW-0357">Heparan sulfate</keyword>
<dbReference type="SUPFAM" id="SSF49854">
    <property type="entry name" value="Spermadhesin, CUB domain"/>
    <property type="match status" value="2"/>
</dbReference>
<evidence type="ECO:0000256" key="9">
    <source>
        <dbReference type="PROSITE-ProRule" id="PRU00059"/>
    </source>
</evidence>
<dbReference type="EMBL" id="JAHRIO010040042">
    <property type="protein sequence ID" value="MEQ2170593.1"/>
    <property type="molecule type" value="Genomic_DNA"/>
</dbReference>
<dbReference type="Pfam" id="PF00431">
    <property type="entry name" value="CUB"/>
    <property type="match status" value="2"/>
</dbReference>
<keyword evidence="7" id="KW-1015">Disulfide bond</keyword>
<name>A0ABV0NJ63_9TELE</name>
<organism evidence="13 14">
    <name type="scientific">Goodea atripinnis</name>
    <dbReference type="NCBI Taxonomy" id="208336"/>
    <lineage>
        <taxon>Eukaryota</taxon>
        <taxon>Metazoa</taxon>
        <taxon>Chordata</taxon>
        <taxon>Craniata</taxon>
        <taxon>Vertebrata</taxon>
        <taxon>Euteleostomi</taxon>
        <taxon>Actinopterygii</taxon>
        <taxon>Neopterygii</taxon>
        <taxon>Teleostei</taxon>
        <taxon>Neoteleostei</taxon>
        <taxon>Acanthomorphata</taxon>
        <taxon>Ovalentaria</taxon>
        <taxon>Atherinomorphae</taxon>
        <taxon>Cyprinodontiformes</taxon>
        <taxon>Goodeidae</taxon>
        <taxon>Goodea</taxon>
    </lineage>
</organism>
<reference evidence="13 14" key="1">
    <citation type="submission" date="2021-06" db="EMBL/GenBank/DDBJ databases">
        <authorList>
            <person name="Palmer J.M."/>
        </authorList>
    </citation>
    <scope>NUCLEOTIDE SEQUENCE [LARGE SCALE GENOMIC DNA]</scope>
    <source>
        <strain evidence="13 14">GA_2019</strain>
        <tissue evidence="13">Muscle</tissue>
    </source>
</reference>
<keyword evidence="4" id="KW-0654">Proteoglycan</keyword>
<dbReference type="PROSITE" id="PS50022">
    <property type="entry name" value="FA58C_3"/>
    <property type="match status" value="1"/>
</dbReference>
<dbReference type="SMART" id="SM00042">
    <property type="entry name" value="CUB"/>
    <property type="match status" value="1"/>
</dbReference>
<accession>A0ABV0NJ63</accession>
<dbReference type="SUPFAM" id="SSF49785">
    <property type="entry name" value="Galactose-binding domain-like"/>
    <property type="match status" value="1"/>
</dbReference>
<comment type="caution">
    <text evidence="9">Lacks conserved residue(s) required for the propagation of feature annotation.</text>
</comment>
<evidence type="ECO:0000256" key="1">
    <source>
        <dbReference type="ARBA" id="ARBA00004479"/>
    </source>
</evidence>
<dbReference type="Proteomes" id="UP001476798">
    <property type="component" value="Unassembled WGS sequence"/>
</dbReference>
<evidence type="ECO:0000259" key="12">
    <source>
        <dbReference type="PROSITE" id="PS50022"/>
    </source>
</evidence>
<evidence type="ECO:0000256" key="7">
    <source>
        <dbReference type="ARBA" id="ARBA00023157"/>
    </source>
</evidence>
<evidence type="ECO:0000256" key="10">
    <source>
        <dbReference type="SAM" id="MobiDB-lite"/>
    </source>
</evidence>
<feature type="region of interest" description="Disordered" evidence="10">
    <location>
        <begin position="212"/>
        <end position="233"/>
    </location>
</feature>
<dbReference type="InterPro" id="IPR035914">
    <property type="entry name" value="Sperma_CUB_dom_sf"/>
</dbReference>
<dbReference type="InterPro" id="IPR000421">
    <property type="entry name" value="FA58C"/>
</dbReference>
<evidence type="ECO:0000313" key="14">
    <source>
        <dbReference type="Proteomes" id="UP001476798"/>
    </source>
</evidence>
<dbReference type="Gene3D" id="2.60.120.260">
    <property type="entry name" value="Galactose-binding domain-like"/>
    <property type="match status" value="1"/>
</dbReference>
<dbReference type="PANTHER" id="PTHR46806:SF4">
    <property type="entry name" value="NEUROPILIN-1"/>
    <property type="match status" value="1"/>
</dbReference>
<feature type="domain" description="CUB" evidence="11">
    <location>
        <begin position="1"/>
        <end position="64"/>
    </location>
</feature>
<comment type="subcellular location">
    <subcellularLocation>
        <location evidence="1">Membrane</location>
        <topology evidence="1">Single-pass type I membrane protein</topology>
    </subcellularLocation>
</comment>
<keyword evidence="5" id="KW-1133">Transmembrane helix</keyword>
<feature type="domain" description="CUB" evidence="11">
    <location>
        <begin position="87"/>
        <end position="207"/>
    </location>
</feature>
<comment type="caution">
    <text evidence="13">The sequence shown here is derived from an EMBL/GenBank/DDBJ whole genome shotgun (WGS) entry which is preliminary data.</text>
</comment>
<feature type="compositionally biased region" description="Polar residues" evidence="10">
    <location>
        <begin position="222"/>
        <end position="233"/>
    </location>
</feature>
<sequence length="269" mass="30002">EGGYLMYDYLEVYNGGNELSSMLGKFCGKIAPSPIISSGGQLLIKFVSDYETHGAGFSVRYEVLKTGNPPAMLLPFLLTTFKIHYSQSSKLNFTAPSGVIETPGFPEKYPNNLDCTFMIFASKMAEIIVEFYSFNMEPDSTPPPGAVCRYDWLEIWDGFPAVGPHIGRYCGHTSPGRVISYTGILSMTITTDNAIAKEGFSANYTIRERSLPAGHEQEEQIKASSQYNSNWSPERSRLNYQENGWTPSDDTIREWIQVGNLLKVFTNSC</sequence>
<keyword evidence="2" id="KW-0037">Angiogenesis</keyword>
<dbReference type="CDD" id="cd00041">
    <property type="entry name" value="CUB"/>
    <property type="match status" value="2"/>
</dbReference>
<proteinExistence type="predicted"/>
<evidence type="ECO:0000256" key="6">
    <source>
        <dbReference type="ARBA" id="ARBA00023136"/>
    </source>
</evidence>
<gene>
    <name evidence="13" type="primary">NRP1A_3</name>
    <name evidence="13" type="ORF">GOODEAATRI_001892</name>
</gene>
<protein>
    <submittedName>
        <fullName evidence="13">Neuropilin-1a</fullName>
    </submittedName>
</protein>
<feature type="compositionally biased region" description="Basic and acidic residues" evidence="10">
    <location>
        <begin position="212"/>
        <end position="221"/>
    </location>
</feature>
<feature type="domain" description="F5/8 type C" evidence="12">
    <location>
        <begin position="204"/>
        <end position="258"/>
    </location>
</feature>
<dbReference type="PANTHER" id="PTHR46806">
    <property type="entry name" value="F5/8 TYPE C DOMAIN-CONTAINING PROTEIN"/>
    <property type="match status" value="1"/>
</dbReference>